<proteinExistence type="inferred from homology"/>
<dbReference type="PRINTS" id="PR00146">
    <property type="entry name" value="DHPICSNTHASE"/>
</dbReference>
<dbReference type="Gene3D" id="3.20.20.70">
    <property type="entry name" value="Aldolase class I"/>
    <property type="match status" value="1"/>
</dbReference>
<name>A0A1I6XB02_9FLAO</name>
<dbReference type="CDD" id="cd00950">
    <property type="entry name" value="DHDPS"/>
    <property type="match status" value="1"/>
</dbReference>
<dbReference type="GO" id="GO:0008840">
    <property type="term" value="F:4-hydroxy-tetrahydrodipicolinate synthase activity"/>
    <property type="evidence" value="ECO:0007669"/>
    <property type="project" value="UniProtKB-UniRule"/>
</dbReference>
<dbReference type="Proteomes" id="UP000236454">
    <property type="component" value="Unassembled WGS sequence"/>
</dbReference>
<dbReference type="InterPro" id="IPR002220">
    <property type="entry name" value="DapA-like"/>
</dbReference>
<dbReference type="EMBL" id="FPAS01000001">
    <property type="protein sequence ID" value="SFT35515.1"/>
    <property type="molecule type" value="Genomic_DNA"/>
</dbReference>
<dbReference type="InterPro" id="IPR020625">
    <property type="entry name" value="Schiff_base-form_aldolases_AS"/>
</dbReference>
<feature type="active site" description="Schiff-base intermediate with substrate" evidence="12 14">
    <location>
        <position position="165"/>
    </location>
</feature>
<dbReference type="GO" id="GO:0019877">
    <property type="term" value="P:diaminopimelate biosynthetic process"/>
    <property type="evidence" value="ECO:0007669"/>
    <property type="project" value="UniProtKB-UniRule"/>
</dbReference>
<evidence type="ECO:0000256" key="8">
    <source>
        <dbReference type="ARBA" id="ARBA00023154"/>
    </source>
</evidence>
<dbReference type="AlphaFoldDB" id="A0A1I6XB02"/>
<dbReference type="SUPFAM" id="SSF51569">
    <property type="entry name" value="Aldolase"/>
    <property type="match status" value="1"/>
</dbReference>
<evidence type="ECO:0000256" key="6">
    <source>
        <dbReference type="ARBA" id="ARBA00022605"/>
    </source>
</evidence>
<organism evidence="16 17">
    <name type="scientific">Lishizhenia tianjinensis</name>
    <dbReference type="NCBI Taxonomy" id="477690"/>
    <lineage>
        <taxon>Bacteria</taxon>
        <taxon>Pseudomonadati</taxon>
        <taxon>Bacteroidota</taxon>
        <taxon>Flavobacteriia</taxon>
        <taxon>Flavobacteriales</taxon>
        <taxon>Crocinitomicaceae</taxon>
        <taxon>Lishizhenia</taxon>
    </lineage>
</organism>
<gene>
    <name evidence="12" type="primary">dapA</name>
    <name evidence="16" type="ORF">SAMN05216474_0067</name>
</gene>
<comment type="subunit">
    <text evidence="12">Homotetramer; dimer of dimers.</text>
</comment>
<dbReference type="InterPro" id="IPR013785">
    <property type="entry name" value="Aldolase_TIM"/>
</dbReference>
<feature type="active site" description="Proton donor/acceptor" evidence="12 14">
    <location>
        <position position="136"/>
    </location>
</feature>
<keyword evidence="6 12" id="KW-0028">Amino-acid biosynthesis</keyword>
<dbReference type="PANTHER" id="PTHR12128">
    <property type="entry name" value="DIHYDRODIPICOLINATE SYNTHASE"/>
    <property type="match status" value="1"/>
</dbReference>
<dbReference type="Pfam" id="PF00701">
    <property type="entry name" value="DHDPS"/>
    <property type="match status" value="1"/>
</dbReference>
<comment type="caution">
    <text evidence="12">Was originally thought to be a dihydrodipicolinate synthase (DHDPS), catalyzing the condensation of (S)-aspartate-beta-semialdehyde [(S)-ASA] and pyruvate to dihydrodipicolinate (DHDP). However, it was shown in E.coli that the product of the enzymatic reaction is not dihydrodipicolinate but in fact (4S)-4-hydroxy-2,3,4,5-tetrahydro-(2S)-dipicolinic acid (HTPA), and that the consecutive dehydration reaction leading to DHDP is not spontaneous but catalyzed by DapB.</text>
</comment>
<dbReference type="PIRSF" id="PIRSF001365">
    <property type="entry name" value="DHDPS"/>
    <property type="match status" value="1"/>
</dbReference>
<keyword evidence="5 12" id="KW-0963">Cytoplasm</keyword>
<comment type="catalytic activity">
    <reaction evidence="11 12">
        <text>L-aspartate 4-semialdehyde + pyruvate = (2S,4S)-4-hydroxy-2,3,4,5-tetrahydrodipicolinate + H2O + H(+)</text>
        <dbReference type="Rhea" id="RHEA:34171"/>
        <dbReference type="ChEBI" id="CHEBI:15361"/>
        <dbReference type="ChEBI" id="CHEBI:15377"/>
        <dbReference type="ChEBI" id="CHEBI:15378"/>
        <dbReference type="ChEBI" id="CHEBI:67139"/>
        <dbReference type="ChEBI" id="CHEBI:537519"/>
        <dbReference type="EC" id="4.3.3.7"/>
    </reaction>
</comment>
<evidence type="ECO:0000256" key="5">
    <source>
        <dbReference type="ARBA" id="ARBA00022490"/>
    </source>
</evidence>
<evidence type="ECO:0000256" key="3">
    <source>
        <dbReference type="ARBA" id="ARBA00007592"/>
    </source>
</evidence>
<keyword evidence="9 12" id="KW-0456">Lyase</keyword>
<evidence type="ECO:0000256" key="15">
    <source>
        <dbReference type="PIRSR" id="PIRSR001365-2"/>
    </source>
</evidence>
<feature type="site" description="Part of a proton relay during catalysis" evidence="12">
    <location>
        <position position="47"/>
    </location>
</feature>
<dbReference type="STRING" id="477690.SAMN05216474_0067"/>
<evidence type="ECO:0000256" key="13">
    <source>
        <dbReference type="PIRNR" id="PIRNR001365"/>
    </source>
</evidence>
<feature type="binding site" evidence="12 15">
    <location>
        <position position="48"/>
    </location>
    <ligand>
        <name>pyruvate</name>
        <dbReference type="ChEBI" id="CHEBI:15361"/>
    </ligand>
</feature>
<dbReference type="SMART" id="SM01130">
    <property type="entry name" value="DHDPS"/>
    <property type="match status" value="1"/>
</dbReference>
<feature type="site" description="Part of a proton relay during catalysis" evidence="12">
    <location>
        <position position="110"/>
    </location>
</feature>
<dbReference type="OrthoDB" id="9782828at2"/>
<evidence type="ECO:0000256" key="14">
    <source>
        <dbReference type="PIRSR" id="PIRSR001365-1"/>
    </source>
</evidence>
<dbReference type="HAMAP" id="MF_00418">
    <property type="entry name" value="DapA"/>
    <property type="match status" value="1"/>
</dbReference>
<comment type="similarity">
    <text evidence="3 12 13">Belongs to the DapA family.</text>
</comment>
<evidence type="ECO:0000256" key="9">
    <source>
        <dbReference type="ARBA" id="ARBA00023239"/>
    </source>
</evidence>
<evidence type="ECO:0000313" key="16">
    <source>
        <dbReference type="EMBL" id="SFT35515.1"/>
    </source>
</evidence>
<evidence type="ECO:0000313" key="17">
    <source>
        <dbReference type="Proteomes" id="UP000236454"/>
    </source>
</evidence>
<evidence type="ECO:0000256" key="10">
    <source>
        <dbReference type="ARBA" id="ARBA00023270"/>
    </source>
</evidence>
<dbReference type="NCBIfam" id="TIGR00674">
    <property type="entry name" value="dapA"/>
    <property type="match status" value="1"/>
</dbReference>
<comment type="function">
    <text evidence="1 12">Catalyzes the condensation of (S)-aspartate-beta-semialdehyde [(S)-ASA] and pyruvate to 4-hydroxy-tetrahydrodipicolinate (HTPA).</text>
</comment>
<evidence type="ECO:0000256" key="11">
    <source>
        <dbReference type="ARBA" id="ARBA00047836"/>
    </source>
</evidence>
<evidence type="ECO:0000256" key="4">
    <source>
        <dbReference type="ARBA" id="ARBA00012086"/>
    </source>
</evidence>
<keyword evidence="10 12" id="KW-0704">Schiff base</keyword>
<feature type="binding site" evidence="12 15">
    <location>
        <position position="207"/>
    </location>
    <ligand>
        <name>pyruvate</name>
        <dbReference type="ChEBI" id="CHEBI:15361"/>
    </ligand>
</feature>
<evidence type="ECO:0000256" key="7">
    <source>
        <dbReference type="ARBA" id="ARBA00022915"/>
    </source>
</evidence>
<accession>A0A1I6XB02</accession>
<reference evidence="16 17" key="1">
    <citation type="submission" date="2016-10" db="EMBL/GenBank/DDBJ databases">
        <authorList>
            <person name="de Groot N.N."/>
        </authorList>
    </citation>
    <scope>NUCLEOTIDE SEQUENCE [LARGE SCALE GENOMIC DNA]</scope>
    <source>
        <strain evidence="16 17">CGMCC 1.7005</strain>
    </source>
</reference>
<dbReference type="EC" id="4.3.3.7" evidence="4 12"/>
<evidence type="ECO:0000256" key="12">
    <source>
        <dbReference type="HAMAP-Rule" id="MF_00418"/>
    </source>
</evidence>
<keyword evidence="8 12" id="KW-0457">Lysine biosynthesis</keyword>
<dbReference type="InterPro" id="IPR005263">
    <property type="entry name" value="DapA"/>
</dbReference>
<comment type="pathway">
    <text evidence="2 12">Amino-acid biosynthesis; L-lysine biosynthesis via DAP pathway; (S)-tetrahydrodipicolinate from L-aspartate: step 3/4.</text>
</comment>
<dbReference type="UniPathway" id="UPA00034">
    <property type="reaction ID" value="UER00017"/>
</dbReference>
<protein>
    <recommendedName>
        <fullName evidence="4 12">4-hydroxy-tetrahydrodipicolinate synthase</fullName>
        <shortName evidence="12">HTPA synthase</shortName>
        <ecNumber evidence="4 12">4.3.3.7</ecNumber>
    </recommendedName>
</protein>
<evidence type="ECO:0000256" key="2">
    <source>
        <dbReference type="ARBA" id="ARBA00005120"/>
    </source>
</evidence>
<comment type="subcellular location">
    <subcellularLocation>
        <location evidence="12">Cytoplasm</location>
    </subcellularLocation>
</comment>
<dbReference type="PANTHER" id="PTHR12128:SF66">
    <property type="entry name" value="4-HYDROXY-2-OXOGLUTARATE ALDOLASE, MITOCHONDRIAL"/>
    <property type="match status" value="1"/>
</dbReference>
<sequence length="295" mass="31954">MNNMFKGAGVALITPFNADLTVDEQGLRKLVRLQIEGGTDFLVVQGTTGENPVLSPEEKAHVLDIVADENNGELPIVFGVGGNNTMAIVNQLKNMNHDAIDGILSVSPYYNKPTQEGIYQHFKAIAEATELPIILYNVPGRTSSNMSVETTLRLAREFDNVVAIKEACGDLDQIMQLIQGAPEGFDVISGDDNLTFPMIVSGAQGVISVSCNAFPEVFSTMVKAALSDDNETARENHYKLFNITNMMFAEGNPAGVKVCLKERGICETHLRLPLVNVSAALEAKLIEETQAILKS</sequence>
<dbReference type="GO" id="GO:0009089">
    <property type="term" value="P:lysine biosynthetic process via diaminopimelate"/>
    <property type="evidence" value="ECO:0007669"/>
    <property type="project" value="UniProtKB-UniRule"/>
</dbReference>
<dbReference type="PROSITE" id="PS00666">
    <property type="entry name" value="DHDPS_2"/>
    <property type="match status" value="1"/>
</dbReference>
<evidence type="ECO:0000256" key="1">
    <source>
        <dbReference type="ARBA" id="ARBA00003294"/>
    </source>
</evidence>
<dbReference type="RefSeq" id="WP_090244934.1">
    <property type="nucleotide sequence ID" value="NZ_FPAS01000001.1"/>
</dbReference>
<dbReference type="GO" id="GO:0005829">
    <property type="term" value="C:cytosol"/>
    <property type="evidence" value="ECO:0007669"/>
    <property type="project" value="TreeGrafter"/>
</dbReference>
<keyword evidence="17" id="KW-1185">Reference proteome</keyword>
<keyword evidence="7 12" id="KW-0220">Diaminopimelate biosynthesis</keyword>